<accession>A0A0B5QHB5</accession>
<dbReference type="EMBL" id="JADOEF010000001">
    <property type="protein sequence ID" value="MBF7807484.1"/>
    <property type="molecule type" value="Genomic_DNA"/>
</dbReference>
<proteinExistence type="predicted"/>
<evidence type="ECO:0000313" key="2">
    <source>
        <dbReference type="EMBL" id="MBF7807484.1"/>
    </source>
</evidence>
<evidence type="ECO:0000313" key="4">
    <source>
        <dbReference type="EMBL" id="NSB17045.1"/>
    </source>
</evidence>
<dbReference type="Proteomes" id="UP000822184">
    <property type="component" value="Unassembled WGS sequence"/>
</dbReference>
<dbReference type="AlphaFoldDB" id="A0A0B5QHB5"/>
<dbReference type="STRING" id="1520.LF65_00723"/>
<dbReference type="KEGG" id="cbei:LF65_00723"/>
<dbReference type="RefSeq" id="WP_011967998.1">
    <property type="nucleotide sequence ID" value="NZ_BKAK01000100.1"/>
</dbReference>
<dbReference type="OMA" id="DPYMLLS"/>
<sequence>MENNPMGISDPNILLSVINMKLRDQYGSLDILCDDLELSKDDIINILISIGYKYEEEENQFKN</sequence>
<reference evidence="2" key="4">
    <citation type="submission" date="2020-11" db="EMBL/GenBank/DDBJ databases">
        <authorList>
            <person name="Thieme N."/>
            <person name="Liebl W."/>
            <person name="Zverlov V."/>
        </authorList>
    </citation>
    <scope>NUCLEOTIDE SEQUENCE</scope>
    <source>
        <strain evidence="2">NT08</strain>
    </source>
</reference>
<reference evidence="4" key="3">
    <citation type="submission" date="2020-06" db="EMBL/GenBank/DDBJ databases">
        <title>Genomic insights into acetone-butanol-ethanol (ABE) fermentation by sequencing solventogenic clostridia strains.</title>
        <authorList>
            <person name="Brown S."/>
        </authorList>
    </citation>
    <scope>NUCLEOTIDE SEQUENCE</scope>
    <source>
        <strain evidence="4">DJ123</strain>
        <strain evidence="3">DJ126</strain>
    </source>
</reference>
<evidence type="ECO:0000313" key="3">
    <source>
        <dbReference type="EMBL" id="NRV08401.1"/>
    </source>
</evidence>
<gene>
    <name evidence="4" type="ORF">BCD95_005304</name>
    <name evidence="3" type="ORF">DFH45_001364</name>
    <name evidence="2" type="ORF">IS491_01895</name>
    <name evidence="1" type="ORF">LF65_00723</name>
</gene>
<dbReference type="EMBL" id="CP010086">
    <property type="protein sequence ID" value="AJG97352.1"/>
    <property type="molecule type" value="Genomic_DNA"/>
</dbReference>
<dbReference type="EMBL" id="JABSXK010000001">
    <property type="protein sequence ID" value="NRV08401.1"/>
    <property type="molecule type" value="Genomic_DNA"/>
</dbReference>
<dbReference type="InterPro" id="IPR025346">
    <property type="entry name" value="DUF4250"/>
</dbReference>
<organism evidence="1 5">
    <name type="scientific">Clostridium beijerinckii</name>
    <name type="common">Clostridium MP</name>
    <dbReference type="NCBI Taxonomy" id="1520"/>
    <lineage>
        <taxon>Bacteria</taxon>
        <taxon>Bacillati</taxon>
        <taxon>Bacillota</taxon>
        <taxon>Clostridia</taxon>
        <taxon>Eubacteriales</taxon>
        <taxon>Clostridiaceae</taxon>
        <taxon>Clostridium</taxon>
    </lineage>
</organism>
<dbReference type="Proteomes" id="UP000031866">
    <property type="component" value="Chromosome"/>
</dbReference>
<dbReference type="Proteomes" id="UP000821656">
    <property type="component" value="Unassembled WGS sequence"/>
</dbReference>
<name>A0A0B5QHB5_CLOBE</name>
<dbReference type="GeneID" id="66343555"/>
<reference evidence="1" key="2">
    <citation type="submission" date="2016-02" db="EMBL/GenBank/DDBJ databases">
        <title>Genome sequence of Clostridium beijerinckii strain 59B.</title>
        <authorList>
            <person name="Little G.T."/>
            <person name="Minton N.P."/>
        </authorList>
    </citation>
    <scope>NUCLEOTIDE SEQUENCE</scope>
    <source>
        <strain evidence="1">NCIMB 14988</strain>
    </source>
</reference>
<protein>
    <submittedName>
        <fullName evidence="2">DUF4250 domain-containing protein</fullName>
    </submittedName>
</protein>
<evidence type="ECO:0000313" key="1">
    <source>
        <dbReference type="EMBL" id="AJG97352.1"/>
    </source>
</evidence>
<dbReference type="Proteomes" id="UP000631418">
    <property type="component" value="Unassembled WGS sequence"/>
</dbReference>
<evidence type="ECO:0000313" key="5">
    <source>
        <dbReference type="Proteomes" id="UP000031866"/>
    </source>
</evidence>
<reference evidence="5" key="1">
    <citation type="submission" date="2014-12" db="EMBL/GenBank/DDBJ databases">
        <title>Genome sequence of Clostridium beijerinckii strain 59B.</title>
        <authorList>
            <person name="Little G.T."/>
            <person name="Minton N.P."/>
        </authorList>
    </citation>
    <scope>NUCLEOTIDE SEQUENCE [LARGE SCALE GENOMIC DNA]</scope>
    <source>
        <strain evidence="5">59B</strain>
    </source>
</reference>
<dbReference type="EMBL" id="JABTDW010000001">
    <property type="protein sequence ID" value="NSB17045.1"/>
    <property type="molecule type" value="Genomic_DNA"/>
</dbReference>
<dbReference type="Pfam" id="PF14056">
    <property type="entry name" value="DUF4250"/>
    <property type="match status" value="1"/>
</dbReference>